<gene>
    <name evidence="2" type="ORF">EV383_3739</name>
</gene>
<feature type="region of interest" description="Disordered" evidence="1">
    <location>
        <begin position="51"/>
        <end position="95"/>
    </location>
</feature>
<proteinExistence type="predicted"/>
<dbReference type="RefSeq" id="WP_165438394.1">
    <property type="nucleotide sequence ID" value="NZ_SHKL01000001.1"/>
</dbReference>
<name>A0A4V2FR12_PSEST</name>
<organism evidence="2 3">
    <name type="scientific">Pseudonocardia sediminis</name>
    <dbReference type="NCBI Taxonomy" id="1397368"/>
    <lineage>
        <taxon>Bacteria</taxon>
        <taxon>Bacillati</taxon>
        <taxon>Actinomycetota</taxon>
        <taxon>Actinomycetes</taxon>
        <taxon>Pseudonocardiales</taxon>
        <taxon>Pseudonocardiaceae</taxon>
        <taxon>Pseudonocardia</taxon>
    </lineage>
</organism>
<keyword evidence="3" id="KW-1185">Reference proteome</keyword>
<dbReference type="Proteomes" id="UP000291591">
    <property type="component" value="Unassembled WGS sequence"/>
</dbReference>
<evidence type="ECO:0000313" key="2">
    <source>
        <dbReference type="EMBL" id="RZT86840.1"/>
    </source>
</evidence>
<protein>
    <submittedName>
        <fullName evidence="2">Uncharacterized protein</fullName>
    </submittedName>
</protein>
<sequence>MGDSADDRNDDGPSQAEAELGAAVDEALAEEVKRQKARFVQEIMGLDRMEGVGRSQAELEDRQERARRAYEADRDTGSDTGRGTGRDTGRDDSAD</sequence>
<feature type="compositionally biased region" description="Basic and acidic residues" evidence="1">
    <location>
        <begin position="84"/>
        <end position="95"/>
    </location>
</feature>
<accession>A0A4V2FR12</accession>
<dbReference type="AlphaFoldDB" id="A0A4V2FR12"/>
<dbReference type="EMBL" id="SHKL01000001">
    <property type="protein sequence ID" value="RZT86840.1"/>
    <property type="molecule type" value="Genomic_DNA"/>
</dbReference>
<reference evidence="2 3" key="1">
    <citation type="submission" date="2019-02" db="EMBL/GenBank/DDBJ databases">
        <title>Sequencing the genomes of 1000 actinobacteria strains.</title>
        <authorList>
            <person name="Klenk H.-P."/>
        </authorList>
    </citation>
    <scope>NUCLEOTIDE SEQUENCE [LARGE SCALE GENOMIC DNA]</scope>
    <source>
        <strain evidence="2 3">DSM 45779</strain>
    </source>
</reference>
<evidence type="ECO:0000256" key="1">
    <source>
        <dbReference type="SAM" id="MobiDB-lite"/>
    </source>
</evidence>
<evidence type="ECO:0000313" key="3">
    <source>
        <dbReference type="Proteomes" id="UP000291591"/>
    </source>
</evidence>
<feature type="compositionally biased region" description="Basic and acidic residues" evidence="1">
    <location>
        <begin position="51"/>
        <end position="77"/>
    </location>
</feature>
<comment type="caution">
    <text evidence="2">The sequence shown here is derived from an EMBL/GenBank/DDBJ whole genome shotgun (WGS) entry which is preliminary data.</text>
</comment>